<feature type="compositionally biased region" description="Basic and acidic residues" evidence="1">
    <location>
        <begin position="133"/>
        <end position="145"/>
    </location>
</feature>
<keyword evidence="3" id="KW-1185">Reference proteome</keyword>
<name>A0AAU9MNN9_9ASTR</name>
<evidence type="ECO:0000256" key="1">
    <source>
        <dbReference type="SAM" id="MobiDB-lite"/>
    </source>
</evidence>
<reference evidence="2 3" key="1">
    <citation type="submission" date="2022-01" db="EMBL/GenBank/DDBJ databases">
        <authorList>
            <person name="Xiong W."/>
            <person name="Schranz E."/>
        </authorList>
    </citation>
    <scope>NUCLEOTIDE SEQUENCE [LARGE SCALE GENOMIC DNA]</scope>
</reference>
<protein>
    <submittedName>
        <fullName evidence="2">Uncharacterized protein</fullName>
    </submittedName>
</protein>
<feature type="compositionally biased region" description="Acidic residues" evidence="1">
    <location>
        <begin position="1"/>
        <end position="25"/>
    </location>
</feature>
<accession>A0AAU9MNN9</accession>
<dbReference type="Proteomes" id="UP001157418">
    <property type="component" value="Unassembled WGS sequence"/>
</dbReference>
<evidence type="ECO:0000313" key="3">
    <source>
        <dbReference type="Proteomes" id="UP001157418"/>
    </source>
</evidence>
<proteinExistence type="predicted"/>
<comment type="caution">
    <text evidence="2">The sequence shown here is derived from an EMBL/GenBank/DDBJ whole genome shotgun (WGS) entry which is preliminary data.</text>
</comment>
<feature type="compositionally biased region" description="Basic and acidic residues" evidence="1">
    <location>
        <begin position="164"/>
        <end position="175"/>
    </location>
</feature>
<dbReference type="EMBL" id="CAKMRJ010002223">
    <property type="protein sequence ID" value="CAH1427091.1"/>
    <property type="molecule type" value="Genomic_DNA"/>
</dbReference>
<feature type="region of interest" description="Disordered" evidence="1">
    <location>
        <begin position="1"/>
        <end position="203"/>
    </location>
</feature>
<feature type="compositionally biased region" description="Acidic residues" evidence="1">
    <location>
        <begin position="78"/>
        <end position="92"/>
    </location>
</feature>
<organism evidence="2 3">
    <name type="scientific">Lactuca virosa</name>
    <dbReference type="NCBI Taxonomy" id="75947"/>
    <lineage>
        <taxon>Eukaryota</taxon>
        <taxon>Viridiplantae</taxon>
        <taxon>Streptophyta</taxon>
        <taxon>Embryophyta</taxon>
        <taxon>Tracheophyta</taxon>
        <taxon>Spermatophyta</taxon>
        <taxon>Magnoliopsida</taxon>
        <taxon>eudicotyledons</taxon>
        <taxon>Gunneridae</taxon>
        <taxon>Pentapetalae</taxon>
        <taxon>asterids</taxon>
        <taxon>campanulids</taxon>
        <taxon>Asterales</taxon>
        <taxon>Asteraceae</taxon>
        <taxon>Cichorioideae</taxon>
        <taxon>Cichorieae</taxon>
        <taxon>Lactucinae</taxon>
        <taxon>Lactuca</taxon>
    </lineage>
</organism>
<gene>
    <name evidence="2" type="ORF">LVIROSA_LOCUS14128</name>
</gene>
<feature type="compositionally biased region" description="Basic and acidic residues" evidence="1">
    <location>
        <begin position="26"/>
        <end position="52"/>
    </location>
</feature>
<evidence type="ECO:0000313" key="2">
    <source>
        <dbReference type="EMBL" id="CAH1427091.1"/>
    </source>
</evidence>
<dbReference type="AlphaFoldDB" id="A0AAU9MNN9"/>
<sequence>MNLVEAEDDGVGGEEQNEVSESEAEGTEKKSSRKRGPDRNTDTASKSQEKKNRPCVRQKQAVSIEEEREMTIIVVLSSDDESESPEEAEEGMADTHTALRTPDGDGNGTNKLINNKEDKKEKWKRNISTRNDGINHADIFNHQDDVGENGGKKKHMQSAPQIEKTGEEDQDKRSQADINSSSKDGPKPKYYAKNMVRDKNVIF</sequence>